<dbReference type="GO" id="GO:0005506">
    <property type="term" value="F:iron ion binding"/>
    <property type="evidence" value="ECO:0007669"/>
    <property type="project" value="InterPro"/>
</dbReference>
<dbReference type="Gene3D" id="3.30.365.10">
    <property type="entry name" value="Aldehyde oxidase/xanthine dehydrogenase, molybdopterin binding domain"/>
    <property type="match status" value="4"/>
</dbReference>
<dbReference type="PANTHER" id="PTHR11908">
    <property type="entry name" value="XANTHINE DEHYDROGENASE"/>
    <property type="match status" value="1"/>
</dbReference>
<evidence type="ECO:0000259" key="2">
    <source>
        <dbReference type="SMART" id="SM01008"/>
    </source>
</evidence>
<dbReference type="SMART" id="SM01008">
    <property type="entry name" value="Ald_Xan_dh_C"/>
    <property type="match status" value="1"/>
</dbReference>
<dbReference type="Pfam" id="PF20256">
    <property type="entry name" value="MoCoBD_2"/>
    <property type="match status" value="1"/>
</dbReference>
<dbReference type="EMBL" id="CADCUR010000230">
    <property type="protein sequence ID" value="CAA9414237.1"/>
    <property type="molecule type" value="Genomic_DNA"/>
</dbReference>
<dbReference type="InterPro" id="IPR037165">
    <property type="entry name" value="AldOxase/xan_DH_Mopterin-bd_sf"/>
</dbReference>
<gene>
    <name evidence="3" type="ORF">AVDCRST_MAG74-2496</name>
</gene>
<sequence length="743" mass="80559">MAKYLGKDISRVDGAAKVTGAAKYAAEFQVKNPAHGFLVMSTVAKGRITAIDTKEAEKQTGVIRVFTHLNAPKLAFASAKAKDRVAPPDGQPFHALTGDKIYFSNQPIALVVAETYEAARYAARLVTVSYSEEKPVTSIKNSGAKKYVARSADPPAVAEQKSRPRGDASRAFQAAPIKFEAEYTIPIEHQNPIEPQASIAFWQDGKLIIFDKTQAVMSLRNYLAAAFGIAEADVLVISPFVGGAFGMSLRPNQTPALAAMAARELNRPVKLALTRQQMFTTSGYRPDTWQKVSLGADNKGKLSAIIHENITNTSAYEDYSENTVSVARMTYACPNVSLDYKVAVTDLPTPSPMRAPGAVSKMFALECALDELAYQLKIDPIELRLINYAETDPDSGKPWSSKELREAYRQAAARFGWSKRSPEPRSMRDGRLLVGWGMATAIWGAFQMPSSIRIHVRADGSALAQASASDMGPGTYTVITMIVAEHLGMPIERVKFELGRSDFPPAPHQGGSWTTASVGAAAVGAAKAIQKKLVELANRQANSPFKNATAEQLQFENGKVFLKTNPAQTLSYAEILRGSNLPEIVETYEAKPSPEREKYATATHGAQFAEVKVDPDLGTVRVTRVVEATACGKVMNLKTSHSQEMGGAVWGIGMALTEATEVDHRYGRIINPNLASYHVPVNADVFRIETDFVEEEDKIVNELGVKGMGEVGMIGIPAAIANAVFHATGKRIRDLPITPDKLL</sequence>
<dbReference type="InterPro" id="IPR046867">
    <property type="entry name" value="AldOxase/xan_DH_MoCoBD2"/>
</dbReference>
<dbReference type="InterPro" id="IPR000674">
    <property type="entry name" value="Ald_Oxase/Xan_DH_a/b"/>
</dbReference>
<dbReference type="InterPro" id="IPR016208">
    <property type="entry name" value="Ald_Oxase/xanthine_DH-like"/>
</dbReference>
<dbReference type="Gene3D" id="3.90.1170.50">
    <property type="entry name" value="Aldehyde oxidase/xanthine dehydrogenase, a/b hammerhead"/>
    <property type="match status" value="1"/>
</dbReference>
<accession>A0A6J4PF60</accession>
<protein>
    <submittedName>
        <fullName evidence="3">Periplasmic aromatic aldehyde oxidoreductase, molybdenum binding subunit YagR</fullName>
    </submittedName>
</protein>
<dbReference type="SUPFAM" id="SSF56003">
    <property type="entry name" value="Molybdenum cofactor-binding domain"/>
    <property type="match status" value="1"/>
</dbReference>
<dbReference type="PANTHER" id="PTHR11908:SF153">
    <property type="entry name" value="DEHYDROGENASE"/>
    <property type="match status" value="1"/>
</dbReference>
<evidence type="ECO:0000313" key="3">
    <source>
        <dbReference type="EMBL" id="CAA9414237.1"/>
    </source>
</evidence>
<dbReference type="AlphaFoldDB" id="A0A6J4PF60"/>
<dbReference type="InterPro" id="IPR036856">
    <property type="entry name" value="Ald_Oxase/Xan_DH_a/b_sf"/>
</dbReference>
<name>A0A6J4PF60_9BACT</name>
<evidence type="ECO:0000256" key="1">
    <source>
        <dbReference type="SAM" id="MobiDB-lite"/>
    </source>
</evidence>
<reference evidence="3" key="1">
    <citation type="submission" date="2020-02" db="EMBL/GenBank/DDBJ databases">
        <authorList>
            <person name="Meier V. D."/>
        </authorList>
    </citation>
    <scope>NUCLEOTIDE SEQUENCE</scope>
    <source>
        <strain evidence="3">AVDCRST_MAG74</strain>
    </source>
</reference>
<dbReference type="Pfam" id="PF02738">
    <property type="entry name" value="MoCoBD_1"/>
    <property type="match status" value="1"/>
</dbReference>
<dbReference type="SUPFAM" id="SSF54665">
    <property type="entry name" value="CO dehydrogenase molybdoprotein N-domain-like"/>
    <property type="match status" value="1"/>
</dbReference>
<dbReference type="GO" id="GO:0016491">
    <property type="term" value="F:oxidoreductase activity"/>
    <property type="evidence" value="ECO:0007669"/>
    <property type="project" value="InterPro"/>
</dbReference>
<proteinExistence type="predicted"/>
<dbReference type="Pfam" id="PF01315">
    <property type="entry name" value="Ald_Xan_dh_C"/>
    <property type="match status" value="1"/>
</dbReference>
<feature type="domain" description="Aldehyde oxidase/xanthine dehydrogenase a/b hammerhead" evidence="2">
    <location>
        <begin position="19"/>
        <end position="134"/>
    </location>
</feature>
<organism evidence="3">
    <name type="scientific">uncultured Pyrinomonadaceae bacterium</name>
    <dbReference type="NCBI Taxonomy" id="2283094"/>
    <lineage>
        <taxon>Bacteria</taxon>
        <taxon>Pseudomonadati</taxon>
        <taxon>Acidobacteriota</taxon>
        <taxon>Blastocatellia</taxon>
        <taxon>Blastocatellales</taxon>
        <taxon>Pyrinomonadaceae</taxon>
        <taxon>environmental samples</taxon>
    </lineage>
</organism>
<dbReference type="InterPro" id="IPR008274">
    <property type="entry name" value="AldOxase/xan_DH_MoCoBD1"/>
</dbReference>
<feature type="region of interest" description="Disordered" evidence="1">
    <location>
        <begin position="150"/>
        <end position="169"/>
    </location>
</feature>